<keyword evidence="4" id="KW-0732">Signal</keyword>
<keyword evidence="7" id="KW-1185">Reference proteome</keyword>
<dbReference type="Proteomes" id="UP000193804">
    <property type="component" value="Unassembled WGS sequence"/>
</dbReference>
<evidence type="ECO:0000256" key="1">
    <source>
        <dbReference type="ARBA" id="ARBA00022801"/>
    </source>
</evidence>
<dbReference type="InterPro" id="IPR001932">
    <property type="entry name" value="PPM-type_phosphatase-like_dom"/>
</dbReference>
<dbReference type="GO" id="GO:0016791">
    <property type="term" value="F:phosphatase activity"/>
    <property type="evidence" value="ECO:0007669"/>
    <property type="project" value="TreeGrafter"/>
</dbReference>
<accession>A0A1X7ITQ0</accession>
<dbReference type="PANTHER" id="PTHR43156">
    <property type="entry name" value="STAGE II SPORULATION PROTEIN E-RELATED"/>
    <property type="match status" value="1"/>
</dbReference>
<evidence type="ECO:0000259" key="5">
    <source>
        <dbReference type="Pfam" id="PF07228"/>
    </source>
</evidence>
<evidence type="ECO:0000313" key="6">
    <source>
        <dbReference type="EMBL" id="SMG18302.1"/>
    </source>
</evidence>
<dbReference type="Gene3D" id="2.60.40.10">
    <property type="entry name" value="Immunoglobulins"/>
    <property type="match status" value="1"/>
</dbReference>
<feature type="domain" description="PPM-type phosphatase" evidence="5">
    <location>
        <begin position="868"/>
        <end position="1062"/>
    </location>
</feature>
<reference evidence="7" key="1">
    <citation type="submission" date="2017-04" db="EMBL/GenBank/DDBJ databases">
        <authorList>
            <person name="Varghese N."/>
            <person name="Submissions S."/>
        </authorList>
    </citation>
    <scope>NUCLEOTIDE SEQUENCE [LARGE SCALE GENOMIC DNA]</scope>
    <source>
        <strain evidence="7">DSM 4125</strain>
    </source>
</reference>
<feature type="coiled-coil region" evidence="2">
    <location>
        <begin position="731"/>
        <end position="786"/>
    </location>
</feature>
<keyword evidence="1" id="KW-0378">Hydrolase</keyword>
<protein>
    <submittedName>
        <fullName evidence="6">Serine phosphatase RsbU, regulator of sigma subunit</fullName>
    </submittedName>
</protein>
<gene>
    <name evidence="6" type="ORF">SAMN05661096_01058</name>
</gene>
<evidence type="ECO:0000256" key="4">
    <source>
        <dbReference type="SAM" id="SignalP"/>
    </source>
</evidence>
<proteinExistence type="predicted"/>
<evidence type="ECO:0000256" key="3">
    <source>
        <dbReference type="SAM" id="Phobius"/>
    </source>
</evidence>
<dbReference type="InterPro" id="IPR013783">
    <property type="entry name" value="Ig-like_fold"/>
</dbReference>
<evidence type="ECO:0000313" key="7">
    <source>
        <dbReference type="Proteomes" id="UP000193804"/>
    </source>
</evidence>
<keyword evidence="2" id="KW-0175">Coiled coil</keyword>
<keyword evidence="3" id="KW-1133">Transmembrane helix</keyword>
<keyword evidence="3" id="KW-0472">Membrane</keyword>
<dbReference type="AlphaFoldDB" id="A0A1X7ITQ0"/>
<dbReference type="OrthoDB" id="9806995at2"/>
<dbReference type="STRING" id="1028.SAMN05661096_01058"/>
<keyword evidence="3" id="KW-0812">Transmembrane</keyword>
<name>A0A1X7ITQ0_9BACT</name>
<dbReference type="Gene3D" id="2.130.10.10">
    <property type="entry name" value="YVTN repeat-like/Quinoprotein amine dehydrogenase"/>
    <property type="match status" value="2"/>
</dbReference>
<sequence>MKLQVYYITIFTFLFCANLSIFAQVQQTEQYNINDFLGERHFKSATQGDDLNIYFNTSNGILTYDGNEFISIDLENNNIPINAIQFFQNELYIASQNSLLKYSPSEDSFTKISEKEILQLKAFNNQLWLITKDELLLWEDNKLKSIYFSEKDEVFQSLEVTNSNSFIGHSQGITILEKGKKIRSFGTYLNPSKLVSSDSSIFILSENAIFNLNNGKISRDFKNESKLNDFYIDDVGKTWFIDDQNTVKFNDLTRSVPLYSEGGKKLLKGSSLFQDKENNLWVLGANSLFKITQNNPFSRLYEEGTLGVFSGQNSNLIVKKDQVINYNLVSGIRRINIPKLDQATYHYHAFQRDNDWIISLDQSIYLLTSSQDKLITLKQESNHTPLKAISKDSYLAKDSAGKLFVTNSKFEPLKKIDGVFALNKVISAGNNTIVFSKNNTIAVLDSLGEVESKLSLNDTINFKNIIPNKIGFWYFTDKSIFSVSPKGVFKKISIDLSTNLKNQHILNLYDDKEDNLWVSSTNYLLKIPLIRTDEKVSYQKPVLYNKSDFLFSTYFKSAVKDDLGLIWFINEEGISIYNPLKEIPNLVAPSVEVDDAFAYNLDNFNNPVDTVFLMENNKNIGINSIVVIEPKIINHFNTEKSSFGYRNLSTNQSERRIGIEQKIILTGLPEGLNTIQLKAYNSNGIESENEANINIYVTPPIWKRNWFYITSIISLLLIGFVGYRTVIGIKNSRAKELEDQLTKGLEDLEKKSHLQVLKAERLKQLNELITSQKTELEKKNKQIESQKYELSLTNQQIKKQKDLLEETSSKLGSSINYAKRIQNALMSTEIEIKKAFEDSFVYFLPRDVVSGDFFWFNKATNKKGEELLILAAVDCTGHGVPGAIVSVVGMNLLNNITKLKKIYDPGEILTEMNQDIISDLRQDETQVNDGMDMTIVTYNTVTKQLYFAGAKNPLMYIEDGELIRIKGDKHAIGGQQRGEERSFTTHQLDLTDDKKRTFYLFSDGYQDQFGGEKGFKYLVGNFKKLLVSIHNKNVLDQKTILHEEIEDWKDGYAQTDDILVIGFKL</sequence>
<dbReference type="InterPro" id="IPR052016">
    <property type="entry name" value="Bact_Sigma-Reg"/>
</dbReference>
<dbReference type="InterPro" id="IPR015943">
    <property type="entry name" value="WD40/YVTN_repeat-like_dom_sf"/>
</dbReference>
<feature type="transmembrane region" description="Helical" evidence="3">
    <location>
        <begin position="706"/>
        <end position="726"/>
    </location>
</feature>
<dbReference type="Gene3D" id="3.60.40.10">
    <property type="entry name" value="PPM-type phosphatase domain"/>
    <property type="match status" value="1"/>
</dbReference>
<dbReference type="Pfam" id="PF07228">
    <property type="entry name" value="SpoIIE"/>
    <property type="match status" value="1"/>
</dbReference>
<dbReference type="RefSeq" id="WP_139827945.1">
    <property type="nucleotide sequence ID" value="NZ_FXAW01000001.1"/>
</dbReference>
<feature type="chain" id="PRO_5013072773" evidence="4">
    <location>
        <begin position="24"/>
        <end position="1065"/>
    </location>
</feature>
<dbReference type="InterPro" id="IPR036457">
    <property type="entry name" value="PPM-type-like_dom_sf"/>
</dbReference>
<evidence type="ECO:0000256" key="2">
    <source>
        <dbReference type="SAM" id="Coils"/>
    </source>
</evidence>
<feature type="signal peptide" evidence="4">
    <location>
        <begin position="1"/>
        <end position="23"/>
    </location>
</feature>
<dbReference type="PANTHER" id="PTHR43156:SF9">
    <property type="entry name" value="HAMP DOMAIN-CONTAINING PROTEIN"/>
    <property type="match status" value="1"/>
</dbReference>
<dbReference type="EMBL" id="FXAW01000001">
    <property type="protein sequence ID" value="SMG18302.1"/>
    <property type="molecule type" value="Genomic_DNA"/>
</dbReference>
<organism evidence="6 7">
    <name type="scientific">Marivirga sericea</name>
    <dbReference type="NCBI Taxonomy" id="1028"/>
    <lineage>
        <taxon>Bacteria</taxon>
        <taxon>Pseudomonadati</taxon>
        <taxon>Bacteroidota</taxon>
        <taxon>Cytophagia</taxon>
        <taxon>Cytophagales</taxon>
        <taxon>Marivirgaceae</taxon>
        <taxon>Marivirga</taxon>
    </lineage>
</organism>